<dbReference type="HOGENOM" id="CLU_173503_0_0_1"/>
<proteinExistence type="predicted"/>
<feature type="region of interest" description="Disordered" evidence="1">
    <location>
        <begin position="70"/>
        <end position="110"/>
    </location>
</feature>
<name>S9PVK3_SCHOY</name>
<dbReference type="VEuPathDB" id="FungiDB:SOCG_03945"/>
<protein>
    <submittedName>
        <fullName evidence="2">Uncharacterized protein</fullName>
    </submittedName>
</protein>
<keyword evidence="3" id="KW-1185">Reference proteome</keyword>
<evidence type="ECO:0000313" key="3">
    <source>
        <dbReference type="Proteomes" id="UP000016088"/>
    </source>
</evidence>
<dbReference type="AlphaFoldDB" id="S9PVK3"/>
<gene>
    <name evidence="2" type="ORF">SOCG_03945</name>
</gene>
<dbReference type="OrthoDB" id="5368065at2759"/>
<evidence type="ECO:0000313" key="2">
    <source>
        <dbReference type="EMBL" id="EPX72012.1"/>
    </source>
</evidence>
<dbReference type="EMBL" id="KE503207">
    <property type="protein sequence ID" value="EPX72012.1"/>
    <property type="molecule type" value="Genomic_DNA"/>
</dbReference>
<organism evidence="2 3">
    <name type="scientific">Schizosaccharomyces octosporus (strain yFS286)</name>
    <name type="common">Fission yeast</name>
    <name type="synonym">Octosporomyces octosporus</name>
    <dbReference type="NCBI Taxonomy" id="483514"/>
    <lineage>
        <taxon>Eukaryota</taxon>
        <taxon>Fungi</taxon>
        <taxon>Dikarya</taxon>
        <taxon>Ascomycota</taxon>
        <taxon>Taphrinomycotina</taxon>
        <taxon>Schizosaccharomycetes</taxon>
        <taxon>Schizosaccharomycetales</taxon>
        <taxon>Schizosaccharomycetaceae</taxon>
        <taxon>Schizosaccharomyces</taxon>
    </lineage>
</organism>
<evidence type="ECO:0000256" key="1">
    <source>
        <dbReference type="SAM" id="MobiDB-lite"/>
    </source>
</evidence>
<sequence length="110" mass="12424">MDKRIKVGGLVAAGAAVAYMFMNRNKQPANQLEQKNADFVNAIEREGRRFDRAVGDTADKAKTFVQDSKDKVVNELEKPREDAHELEGEVKTKTNEALNSPNKKDQSKWF</sequence>
<dbReference type="GeneID" id="25032912"/>
<accession>S9PVK3</accession>
<dbReference type="RefSeq" id="XP_013019308.1">
    <property type="nucleotide sequence ID" value="XM_013163854.1"/>
</dbReference>
<reference evidence="2 3" key="1">
    <citation type="journal article" date="2011" name="Science">
        <title>Comparative functional genomics of the fission yeasts.</title>
        <authorList>
            <person name="Rhind N."/>
            <person name="Chen Z."/>
            <person name="Yassour M."/>
            <person name="Thompson D.A."/>
            <person name="Haas B.J."/>
            <person name="Habib N."/>
            <person name="Wapinski I."/>
            <person name="Roy S."/>
            <person name="Lin M.F."/>
            <person name="Heiman D.I."/>
            <person name="Young S.K."/>
            <person name="Furuya K."/>
            <person name="Guo Y."/>
            <person name="Pidoux A."/>
            <person name="Chen H.M."/>
            <person name="Robbertse B."/>
            <person name="Goldberg J.M."/>
            <person name="Aoki K."/>
            <person name="Bayne E.H."/>
            <person name="Berlin A.M."/>
            <person name="Desjardins C.A."/>
            <person name="Dobbs E."/>
            <person name="Dukaj L."/>
            <person name="Fan L."/>
            <person name="FitzGerald M.G."/>
            <person name="French C."/>
            <person name="Gujja S."/>
            <person name="Hansen K."/>
            <person name="Keifenheim D."/>
            <person name="Levin J.Z."/>
            <person name="Mosher R.A."/>
            <person name="Mueller C.A."/>
            <person name="Pfiffner J."/>
            <person name="Priest M."/>
            <person name="Russ C."/>
            <person name="Smialowska A."/>
            <person name="Swoboda P."/>
            <person name="Sykes S.M."/>
            <person name="Vaughn M."/>
            <person name="Vengrova S."/>
            <person name="Yoder R."/>
            <person name="Zeng Q."/>
            <person name="Allshire R."/>
            <person name="Baulcombe D."/>
            <person name="Birren B.W."/>
            <person name="Brown W."/>
            <person name="Ekwall K."/>
            <person name="Kellis M."/>
            <person name="Leatherwood J."/>
            <person name="Levin H."/>
            <person name="Margalit H."/>
            <person name="Martienssen R."/>
            <person name="Nieduszynski C.A."/>
            <person name="Spatafora J.W."/>
            <person name="Friedman N."/>
            <person name="Dalgaard J.Z."/>
            <person name="Baumann P."/>
            <person name="Niki H."/>
            <person name="Regev A."/>
            <person name="Nusbaum C."/>
        </authorList>
    </citation>
    <scope>NUCLEOTIDE SEQUENCE [LARGE SCALE GENOMIC DNA]</scope>
    <source>
        <strain evidence="3">yFS286</strain>
    </source>
</reference>
<dbReference type="Proteomes" id="UP000016088">
    <property type="component" value="Unassembled WGS sequence"/>
</dbReference>
<feature type="compositionally biased region" description="Basic and acidic residues" evidence="1">
    <location>
        <begin position="70"/>
        <end position="94"/>
    </location>
</feature>
<dbReference type="OMA" id="AVAYMFM"/>